<comment type="caution">
    <text evidence="2">The sequence shown here is derived from an EMBL/GenBank/DDBJ whole genome shotgun (WGS) entry which is preliminary data.</text>
</comment>
<dbReference type="AlphaFoldDB" id="A0AAE0G6A0"/>
<organism evidence="2 3">
    <name type="scientific">Cymbomonas tetramitiformis</name>
    <dbReference type="NCBI Taxonomy" id="36881"/>
    <lineage>
        <taxon>Eukaryota</taxon>
        <taxon>Viridiplantae</taxon>
        <taxon>Chlorophyta</taxon>
        <taxon>Pyramimonadophyceae</taxon>
        <taxon>Pyramimonadales</taxon>
        <taxon>Pyramimonadaceae</taxon>
        <taxon>Cymbomonas</taxon>
    </lineage>
</organism>
<sequence>MVREPSTGEIQASHFLASTVPVSDDYSVRKHIYTDVMQVTRRMNDDIFDTDDAAFLYGKALLDWQQDSILWRELTLNLTLAAVGVVFISMLMLIHPVRQTHLLAVFPPERI</sequence>
<evidence type="ECO:0000313" key="3">
    <source>
        <dbReference type="Proteomes" id="UP001190700"/>
    </source>
</evidence>
<gene>
    <name evidence="2" type="ORF">CYMTET_19350</name>
</gene>
<reference evidence="2 3" key="1">
    <citation type="journal article" date="2015" name="Genome Biol. Evol.">
        <title>Comparative Genomics of a Bacterivorous Green Alga Reveals Evolutionary Causalities and Consequences of Phago-Mixotrophic Mode of Nutrition.</title>
        <authorList>
            <person name="Burns J.A."/>
            <person name="Paasch A."/>
            <person name="Narechania A."/>
            <person name="Kim E."/>
        </authorList>
    </citation>
    <scope>NUCLEOTIDE SEQUENCE [LARGE SCALE GENOMIC DNA]</scope>
    <source>
        <strain evidence="2 3">PLY_AMNH</strain>
    </source>
</reference>
<accession>A0AAE0G6A0</accession>
<proteinExistence type="predicted"/>
<keyword evidence="1" id="KW-1133">Transmembrane helix</keyword>
<name>A0AAE0G6A0_9CHLO</name>
<dbReference type="Proteomes" id="UP001190700">
    <property type="component" value="Unassembled WGS sequence"/>
</dbReference>
<keyword evidence="3" id="KW-1185">Reference proteome</keyword>
<feature type="transmembrane region" description="Helical" evidence="1">
    <location>
        <begin position="74"/>
        <end position="94"/>
    </location>
</feature>
<evidence type="ECO:0000313" key="2">
    <source>
        <dbReference type="EMBL" id="KAK3272351.1"/>
    </source>
</evidence>
<keyword evidence="1" id="KW-0812">Transmembrane</keyword>
<keyword evidence="1" id="KW-0472">Membrane</keyword>
<evidence type="ECO:0000256" key="1">
    <source>
        <dbReference type="SAM" id="Phobius"/>
    </source>
</evidence>
<protein>
    <submittedName>
        <fullName evidence="2">Uncharacterized protein</fullName>
    </submittedName>
</protein>
<dbReference type="EMBL" id="LGRX02009022">
    <property type="protein sequence ID" value="KAK3272351.1"/>
    <property type="molecule type" value="Genomic_DNA"/>
</dbReference>